<dbReference type="PANTHER" id="PTHR33516">
    <property type="entry name" value="LEXA REPRESSOR"/>
    <property type="match status" value="1"/>
</dbReference>
<evidence type="ECO:0000256" key="4">
    <source>
        <dbReference type="ARBA" id="ARBA00022813"/>
    </source>
</evidence>
<evidence type="ECO:0000256" key="5">
    <source>
        <dbReference type="ARBA" id="ARBA00023204"/>
    </source>
</evidence>
<reference evidence="9" key="2">
    <citation type="submission" date="2020-09" db="EMBL/GenBank/DDBJ databases">
        <authorList>
            <person name="Sun Q."/>
            <person name="Zhou Y."/>
        </authorList>
    </citation>
    <scope>NUCLEOTIDE SEQUENCE</scope>
    <source>
        <strain evidence="9">CGMCC 1.15425</strain>
    </source>
</reference>
<keyword evidence="10" id="KW-1185">Reference proteome</keyword>
<dbReference type="GO" id="GO:0003677">
    <property type="term" value="F:DNA binding"/>
    <property type="evidence" value="ECO:0007669"/>
    <property type="project" value="InterPro"/>
</dbReference>
<keyword evidence="4 7" id="KW-0068">Autocatalytic cleavage</keyword>
<evidence type="ECO:0000256" key="3">
    <source>
        <dbReference type="ARBA" id="ARBA00022801"/>
    </source>
</evidence>
<dbReference type="PRINTS" id="PR00726">
    <property type="entry name" value="LEXASERPTASE"/>
</dbReference>
<sequence length="149" mass="16338">MSRKIMNSQLIAQAGVFARKLLPLQLEKVSAGFPSPAQDYIEKTLDLNELCVRHPSATFYVRAAGDSMRGVGIFPGDVLVVDKSLAARHGDIVIAIVDGEFTVKELALKPRPALLARNPSYPPIRLEAESQVEIFGVVTHAIRDFRANK</sequence>
<evidence type="ECO:0000259" key="8">
    <source>
        <dbReference type="Pfam" id="PF00717"/>
    </source>
</evidence>
<keyword evidence="5" id="KW-0234">DNA repair</keyword>
<evidence type="ECO:0000256" key="7">
    <source>
        <dbReference type="RuleBase" id="RU003991"/>
    </source>
</evidence>
<dbReference type="InterPro" id="IPR006197">
    <property type="entry name" value="Peptidase_S24_LexA"/>
</dbReference>
<comment type="similarity">
    <text evidence="1 7">Belongs to the peptidase S24 family.</text>
</comment>
<dbReference type="PANTHER" id="PTHR33516:SF2">
    <property type="entry name" value="LEXA REPRESSOR-RELATED"/>
    <property type="match status" value="1"/>
</dbReference>
<evidence type="ECO:0000256" key="6">
    <source>
        <dbReference type="ARBA" id="ARBA00023236"/>
    </source>
</evidence>
<dbReference type="AlphaFoldDB" id="A0A917GLE4"/>
<dbReference type="InterPro" id="IPR015927">
    <property type="entry name" value="Peptidase_S24_S26A/B/C"/>
</dbReference>
<dbReference type="GO" id="GO:0009432">
    <property type="term" value="P:SOS response"/>
    <property type="evidence" value="ECO:0007669"/>
    <property type="project" value="UniProtKB-KW"/>
</dbReference>
<dbReference type="SUPFAM" id="SSF51306">
    <property type="entry name" value="LexA/Signal peptidase"/>
    <property type="match status" value="1"/>
</dbReference>
<dbReference type="GO" id="GO:0006281">
    <property type="term" value="P:DNA repair"/>
    <property type="evidence" value="ECO:0007669"/>
    <property type="project" value="UniProtKB-KW"/>
</dbReference>
<evidence type="ECO:0000256" key="2">
    <source>
        <dbReference type="ARBA" id="ARBA00022763"/>
    </source>
</evidence>
<dbReference type="InterPro" id="IPR050077">
    <property type="entry name" value="LexA_repressor"/>
</dbReference>
<evidence type="ECO:0000256" key="1">
    <source>
        <dbReference type="ARBA" id="ARBA00007484"/>
    </source>
</evidence>
<dbReference type="CDD" id="cd06529">
    <property type="entry name" value="S24_LexA-like"/>
    <property type="match status" value="1"/>
</dbReference>
<evidence type="ECO:0000313" key="9">
    <source>
        <dbReference type="EMBL" id="GGG50186.1"/>
    </source>
</evidence>
<comment type="caution">
    <text evidence="9">The sequence shown here is derived from an EMBL/GenBank/DDBJ whole genome shotgun (WGS) entry which is preliminary data.</text>
</comment>
<dbReference type="EMBL" id="BMIY01000002">
    <property type="protein sequence ID" value="GGG50186.1"/>
    <property type="molecule type" value="Genomic_DNA"/>
</dbReference>
<dbReference type="NCBIfam" id="NF007621">
    <property type="entry name" value="PRK10276.1"/>
    <property type="match status" value="1"/>
</dbReference>
<dbReference type="InterPro" id="IPR036286">
    <property type="entry name" value="LexA/Signal_pep-like_sf"/>
</dbReference>
<dbReference type="GO" id="GO:0016787">
    <property type="term" value="F:hydrolase activity"/>
    <property type="evidence" value="ECO:0007669"/>
    <property type="project" value="UniProtKB-KW"/>
</dbReference>
<evidence type="ECO:0000313" key="10">
    <source>
        <dbReference type="Proteomes" id="UP000627715"/>
    </source>
</evidence>
<protein>
    <submittedName>
        <fullName evidence="9">Protein impA</fullName>
    </submittedName>
</protein>
<proteinExistence type="inferred from homology"/>
<accession>A0A917GLE4</accession>
<reference evidence="9" key="1">
    <citation type="journal article" date="2014" name="Int. J. Syst. Evol. Microbiol.">
        <title>Complete genome sequence of Corynebacterium casei LMG S-19264T (=DSM 44701T), isolated from a smear-ripened cheese.</title>
        <authorList>
            <consortium name="US DOE Joint Genome Institute (JGI-PGF)"/>
            <person name="Walter F."/>
            <person name="Albersmeier A."/>
            <person name="Kalinowski J."/>
            <person name="Ruckert C."/>
        </authorList>
    </citation>
    <scope>NUCLEOTIDE SEQUENCE</scope>
    <source>
        <strain evidence="9">CGMCC 1.15425</strain>
    </source>
</reference>
<gene>
    <name evidence="9" type="ORF">GCM10011403_04150</name>
</gene>
<dbReference type="Gene3D" id="2.10.109.10">
    <property type="entry name" value="Umud Fragment, subunit A"/>
    <property type="match status" value="1"/>
</dbReference>
<organism evidence="9 10">
    <name type="scientific">Pseudohongiella nitratireducens</name>
    <dbReference type="NCBI Taxonomy" id="1768907"/>
    <lineage>
        <taxon>Bacteria</taxon>
        <taxon>Pseudomonadati</taxon>
        <taxon>Pseudomonadota</taxon>
        <taxon>Gammaproteobacteria</taxon>
        <taxon>Pseudomonadales</taxon>
        <taxon>Pseudohongiellaceae</taxon>
        <taxon>Pseudohongiella</taxon>
    </lineage>
</organism>
<dbReference type="InterPro" id="IPR039418">
    <property type="entry name" value="LexA-like"/>
</dbReference>
<keyword evidence="6" id="KW-0742">SOS response</keyword>
<keyword evidence="3 7" id="KW-0378">Hydrolase</keyword>
<dbReference type="GO" id="GO:0006355">
    <property type="term" value="P:regulation of DNA-templated transcription"/>
    <property type="evidence" value="ECO:0007669"/>
    <property type="project" value="InterPro"/>
</dbReference>
<feature type="domain" description="Peptidase S24/S26A/S26B/S26C" evidence="8">
    <location>
        <begin position="27"/>
        <end position="138"/>
    </location>
</feature>
<keyword evidence="2" id="KW-0227">DNA damage</keyword>
<name>A0A917GLE4_9GAMM</name>
<dbReference type="Proteomes" id="UP000627715">
    <property type="component" value="Unassembled WGS sequence"/>
</dbReference>
<dbReference type="Pfam" id="PF00717">
    <property type="entry name" value="Peptidase_S24"/>
    <property type="match status" value="1"/>
</dbReference>